<organism evidence="2 3">
    <name type="scientific">Sphaeroforma arctica JP610</name>
    <dbReference type="NCBI Taxonomy" id="667725"/>
    <lineage>
        <taxon>Eukaryota</taxon>
        <taxon>Ichthyosporea</taxon>
        <taxon>Ichthyophonida</taxon>
        <taxon>Sphaeroforma</taxon>
    </lineage>
</organism>
<keyword evidence="1" id="KW-0175">Coiled coil</keyword>
<dbReference type="GeneID" id="25903037"/>
<feature type="coiled-coil region" evidence="1">
    <location>
        <begin position="210"/>
        <end position="254"/>
    </location>
</feature>
<gene>
    <name evidence="2" type="ORF">SARC_02533</name>
</gene>
<evidence type="ECO:0000256" key="1">
    <source>
        <dbReference type="SAM" id="Coils"/>
    </source>
</evidence>
<reference evidence="2 3" key="1">
    <citation type="submission" date="2011-02" db="EMBL/GenBank/DDBJ databases">
        <title>The Genome Sequence of Sphaeroforma arctica JP610.</title>
        <authorList>
            <consortium name="The Broad Institute Genome Sequencing Platform"/>
            <person name="Russ C."/>
            <person name="Cuomo C."/>
            <person name="Young S.K."/>
            <person name="Zeng Q."/>
            <person name="Gargeya S."/>
            <person name="Alvarado L."/>
            <person name="Berlin A."/>
            <person name="Chapman S.B."/>
            <person name="Chen Z."/>
            <person name="Freedman E."/>
            <person name="Gellesch M."/>
            <person name="Goldberg J."/>
            <person name="Griggs A."/>
            <person name="Gujja S."/>
            <person name="Heilman E."/>
            <person name="Heiman D."/>
            <person name="Howarth C."/>
            <person name="Mehta T."/>
            <person name="Neiman D."/>
            <person name="Pearson M."/>
            <person name="Roberts A."/>
            <person name="Saif S."/>
            <person name="Shea T."/>
            <person name="Shenoy N."/>
            <person name="Sisk P."/>
            <person name="Stolte C."/>
            <person name="Sykes S."/>
            <person name="White J."/>
            <person name="Yandava C."/>
            <person name="Burger G."/>
            <person name="Gray M.W."/>
            <person name="Holland P.W.H."/>
            <person name="King N."/>
            <person name="Lang F.B.F."/>
            <person name="Roger A.J."/>
            <person name="Ruiz-Trillo I."/>
            <person name="Haas B."/>
            <person name="Nusbaum C."/>
            <person name="Birren B."/>
        </authorList>
    </citation>
    <scope>NUCLEOTIDE SEQUENCE [LARGE SCALE GENOMIC DNA]</scope>
    <source>
        <strain evidence="2 3">JP610</strain>
    </source>
</reference>
<dbReference type="AlphaFoldDB" id="A0A0L0G8N5"/>
<dbReference type="Proteomes" id="UP000054560">
    <property type="component" value="Unassembled WGS sequence"/>
</dbReference>
<dbReference type="EMBL" id="KQ241711">
    <property type="protein sequence ID" value="KNC85274.1"/>
    <property type="molecule type" value="Genomic_DNA"/>
</dbReference>
<evidence type="ECO:0000313" key="2">
    <source>
        <dbReference type="EMBL" id="KNC85274.1"/>
    </source>
</evidence>
<evidence type="ECO:0000313" key="3">
    <source>
        <dbReference type="Proteomes" id="UP000054560"/>
    </source>
</evidence>
<proteinExistence type="predicted"/>
<keyword evidence="3" id="KW-1185">Reference proteome</keyword>
<accession>A0A0L0G8N5</accession>
<sequence length="309" mass="34738">MVPNCVFYQVLAAEAESCRLRKELGIAWEEHMTTRAELNDLQDTVVSQKNTFQSNIIALTTDNTELRATNTLLAVHIRALGETSAEAALLTKSFNYDLEGNIVRQMNLKALETKLIEKDDAVIAAEEQIRILTKTNNELGAQLASVMSDARERDQERQDAIDKAAKKLESLKLLENDYNTLLAGLKDQLKAKDDAYHDMNMDLTLITKQLSAAQSNARMKESELDLTKKELGRLKHLSAVLPKYEQELEAVKKDYTTMSTENLCLTDSLHQLKQTGSVAKHSMTAEIKHVKAELAHRTAELEWLQQEVG</sequence>
<protein>
    <submittedName>
        <fullName evidence="2">Uncharacterized protein</fullName>
    </submittedName>
</protein>
<name>A0A0L0G8N5_9EUKA</name>
<dbReference type="RefSeq" id="XP_014159176.1">
    <property type="nucleotide sequence ID" value="XM_014303701.1"/>
</dbReference>